<dbReference type="Pfam" id="PF02321">
    <property type="entry name" value="OEP"/>
    <property type="match status" value="1"/>
</dbReference>
<protein>
    <submittedName>
        <fullName evidence="8">Outer membrane efflux protein</fullName>
    </submittedName>
</protein>
<evidence type="ECO:0000256" key="4">
    <source>
        <dbReference type="ARBA" id="ARBA00022452"/>
    </source>
</evidence>
<evidence type="ECO:0000256" key="1">
    <source>
        <dbReference type="ARBA" id="ARBA00004442"/>
    </source>
</evidence>
<keyword evidence="6" id="KW-0472">Membrane</keyword>
<dbReference type="GO" id="GO:0009279">
    <property type="term" value="C:cell outer membrane"/>
    <property type="evidence" value="ECO:0007669"/>
    <property type="project" value="UniProtKB-SubCell"/>
</dbReference>
<evidence type="ECO:0000313" key="8">
    <source>
        <dbReference type="EMBL" id="AEJ18886.1"/>
    </source>
</evidence>
<evidence type="ECO:0000256" key="6">
    <source>
        <dbReference type="ARBA" id="ARBA00023136"/>
    </source>
</evidence>
<gene>
    <name evidence="8" type="ordered locus">Spica_0732</name>
</gene>
<dbReference type="KEGG" id="scd:Spica_0732"/>
<comment type="similarity">
    <text evidence="2">Belongs to the outer membrane factor (OMF) (TC 1.B.17) family.</text>
</comment>
<keyword evidence="9" id="KW-1185">Reference proteome</keyword>
<dbReference type="PANTHER" id="PTHR30026">
    <property type="entry name" value="OUTER MEMBRANE PROTEIN TOLC"/>
    <property type="match status" value="1"/>
</dbReference>
<proteinExistence type="inferred from homology"/>
<dbReference type="GO" id="GO:0015288">
    <property type="term" value="F:porin activity"/>
    <property type="evidence" value="ECO:0007669"/>
    <property type="project" value="TreeGrafter"/>
</dbReference>
<dbReference type="STRING" id="744872.Spica_0732"/>
<organism evidence="8 9">
    <name type="scientific">Gracilinema caldarium (strain ATCC 51460 / DSM 7334 / H1)</name>
    <name type="common">Treponema caldarium</name>
    <dbReference type="NCBI Taxonomy" id="744872"/>
    <lineage>
        <taxon>Bacteria</taxon>
        <taxon>Pseudomonadati</taxon>
        <taxon>Spirochaetota</taxon>
        <taxon>Spirochaetia</taxon>
        <taxon>Spirochaetales</taxon>
        <taxon>Breznakiellaceae</taxon>
        <taxon>Gracilinema</taxon>
    </lineage>
</organism>
<dbReference type="PANTHER" id="PTHR30026:SF20">
    <property type="entry name" value="OUTER MEMBRANE PROTEIN TOLC"/>
    <property type="match status" value="1"/>
</dbReference>
<dbReference type="InterPro" id="IPR051906">
    <property type="entry name" value="TolC-like"/>
</dbReference>
<evidence type="ECO:0000256" key="5">
    <source>
        <dbReference type="ARBA" id="ARBA00022692"/>
    </source>
</evidence>
<dbReference type="Gene3D" id="1.20.1600.10">
    <property type="entry name" value="Outer membrane efflux proteins (OEP)"/>
    <property type="match status" value="1"/>
</dbReference>
<dbReference type="RefSeq" id="WP_013968197.1">
    <property type="nucleotide sequence ID" value="NC_015732.1"/>
</dbReference>
<sequence length="438" mass="48893">MKRIRYHVMSLLLWFNIFHFAIAQEVGTGNTISLKLTEDDAVSKALNLNISLLRASNTLLAKKRTSDRSMNALLPSLTLGSGVMHSNEVSYDTSNWTRFASVKTSLNVSPGVLHEIEATKLAYDVQKISYEQAKKDVELSVRKYYKSLLVTHENIKLLSQNVQTAQKNYETVVAKQHAGLASETETLSALVSLENSKSKLTMAQTNYADQVETLKQLIGIDQNTYVILEGTLNSPDKDKLMNNVASFIKEAGPSLEEQRLRSQLLVAETNRKAIINNTLAPSLSVSWTYQPTYSSTTSTWIDQGSVSVALSWSIDALLPFSSAGENRDSSEDTIRDLHYQLEDARNTANLNRASYLRQIEQYLMLLQSYKANEQLALRSVDLTQTAYTNGLTDLISLQNAIDNLSEVRYAILENIYNLSIVILNLEYSLGLPFGSLGR</sequence>
<dbReference type="InterPro" id="IPR003423">
    <property type="entry name" value="OMP_efflux"/>
</dbReference>
<dbReference type="SUPFAM" id="SSF56954">
    <property type="entry name" value="Outer membrane efflux proteins (OEP)"/>
    <property type="match status" value="1"/>
</dbReference>
<keyword evidence="5" id="KW-0812">Transmembrane</keyword>
<dbReference type="GO" id="GO:0015562">
    <property type="term" value="F:efflux transmembrane transporter activity"/>
    <property type="evidence" value="ECO:0007669"/>
    <property type="project" value="InterPro"/>
</dbReference>
<evidence type="ECO:0000256" key="3">
    <source>
        <dbReference type="ARBA" id="ARBA00022448"/>
    </source>
</evidence>
<accession>F8EYU0</accession>
<reference evidence="9" key="1">
    <citation type="journal article" date="2013" name="Stand. Genomic Sci.">
        <title>Genome sequence of the thermophilic fresh-water bacterium Spirochaeta caldaria type strain (H1(T)), reclassification of Spirochaeta caldaria, Spirochaeta stenostrepta, and Spirochaeta zuelzerae in the genus Treponema as Treponema caldaria comb. nov., Treponema stenostrepta comb. nov., and Treponema zuelzerae comb. nov., and emendation of the genus Treponema.</title>
        <authorList>
            <person name="Abt B."/>
            <person name="Goker M."/>
            <person name="Scheuner C."/>
            <person name="Han C."/>
            <person name="Lu M."/>
            <person name="Misra M."/>
            <person name="Lapidus A."/>
            <person name="Nolan M."/>
            <person name="Lucas S."/>
            <person name="Hammon N."/>
            <person name="Deshpande S."/>
            <person name="Cheng J.F."/>
            <person name="Tapia R."/>
            <person name="Goodwin L.A."/>
            <person name="Pitluck S."/>
            <person name="Liolios K."/>
            <person name="Pagani I."/>
            <person name="Ivanova N."/>
            <person name="Mavromatis K."/>
            <person name="Mikhailova N."/>
            <person name="Huntemann M."/>
            <person name="Pati A."/>
            <person name="Chen A."/>
            <person name="Palaniappan K."/>
            <person name="Land M."/>
            <person name="Hauser L."/>
            <person name="Jeffries C.D."/>
            <person name="Rohde M."/>
            <person name="Spring S."/>
            <person name="Gronow S."/>
            <person name="Detter J.C."/>
            <person name="Bristow J."/>
            <person name="Eisen J.A."/>
            <person name="Markowitz V."/>
            <person name="Hugenholtz P."/>
            <person name="Kyrpides N.C."/>
            <person name="Woyke T."/>
            <person name="Klenk H.P."/>
        </authorList>
    </citation>
    <scope>NUCLEOTIDE SEQUENCE</scope>
    <source>
        <strain evidence="9">ATCC 51460 / DSM 7334 / H1</strain>
    </source>
</reference>
<dbReference type="GO" id="GO:1990281">
    <property type="term" value="C:efflux pump complex"/>
    <property type="evidence" value="ECO:0007669"/>
    <property type="project" value="TreeGrafter"/>
</dbReference>
<dbReference type="eggNOG" id="COG1538">
    <property type="taxonomic scope" value="Bacteria"/>
</dbReference>
<dbReference type="OrthoDB" id="367021at2"/>
<name>F8EYU0_GRAC1</name>
<evidence type="ECO:0000256" key="7">
    <source>
        <dbReference type="ARBA" id="ARBA00023237"/>
    </source>
</evidence>
<keyword evidence="7" id="KW-0998">Cell outer membrane</keyword>
<keyword evidence="3" id="KW-0813">Transport</keyword>
<dbReference type="EMBL" id="CP002868">
    <property type="protein sequence ID" value="AEJ18886.1"/>
    <property type="molecule type" value="Genomic_DNA"/>
</dbReference>
<evidence type="ECO:0000313" key="9">
    <source>
        <dbReference type="Proteomes" id="UP000000503"/>
    </source>
</evidence>
<dbReference type="HOGENOM" id="CLU_047713_1_0_12"/>
<dbReference type="Proteomes" id="UP000000503">
    <property type="component" value="Chromosome"/>
</dbReference>
<comment type="subcellular location">
    <subcellularLocation>
        <location evidence="1">Cell outer membrane</location>
    </subcellularLocation>
</comment>
<dbReference type="AlphaFoldDB" id="F8EYU0"/>
<keyword evidence="4" id="KW-1134">Transmembrane beta strand</keyword>
<evidence type="ECO:0000256" key="2">
    <source>
        <dbReference type="ARBA" id="ARBA00007613"/>
    </source>
</evidence>